<dbReference type="PANTHER" id="PTHR42770">
    <property type="entry name" value="AMINO ACID TRANSPORTER-RELATED"/>
    <property type="match status" value="1"/>
</dbReference>
<feature type="transmembrane region" description="Helical" evidence="5">
    <location>
        <begin position="94"/>
        <end position="116"/>
    </location>
</feature>
<feature type="transmembrane region" description="Helical" evidence="5">
    <location>
        <begin position="236"/>
        <end position="259"/>
    </location>
</feature>
<dbReference type="PANTHER" id="PTHR42770:SF7">
    <property type="entry name" value="MEMBRANE PROTEIN"/>
    <property type="match status" value="1"/>
</dbReference>
<feature type="transmembrane region" description="Helical" evidence="5">
    <location>
        <begin position="128"/>
        <end position="148"/>
    </location>
</feature>
<dbReference type="PIRSF" id="PIRSF006060">
    <property type="entry name" value="AA_transporter"/>
    <property type="match status" value="1"/>
</dbReference>
<dbReference type="Pfam" id="PF00324">
    <property type="entry name" value="AA_permease"/>
    <property type="match status" value="1"/>
</dbReference>
<dbReference type="EMBL" id="JBGUBD010000016">
    <property type="protein sequence ID" value="MFA9480177.1"/>
    <property type="molecule type" value="Genomic_DNA"/>
</dbReference>
<evidence type="ECO:0000313" key="7">
    <source>
        <dbReference type="EMBL" id="MFA9480177.1"/>
    </source>
</evidence>
<evidence type="ECO:0000256" key="2">
    <source>
        <dbReference type="ARBA" id="ARBA00022692"/>
    </source>
</evidence>
<keyword evidence="3 5" id="KW-1133">Transmembrane helix</keyword>
<feature type="transmembrane region" description="Helical" evidence="5">
    <location>
        <begin position="42"/>
        <end position="63"/>
    </location>
</feature>
<dbReference type="InterPro" id="IPR050367">
    <property type="entry name" value="APC_superfamily"/>
</dbReference>
<feature type="domain" description="Amino acid permease/ SLC12A" evidence="6">
    <location>
        <begin position="19"/>
        <end position="431"/>
    </location>
</feature>
<evidence type="ECO:0000256" key="1">
    <source>
        <dbReference type="ARBA" id="ARBA00004141"/>
    </source>
</evidence>
<feature type="transmembrane region" description="Helical" evidence="5">
    <location>
        <begin position="288"/>
        <end position="310"/>
    </location>
</feature>
<feature type="transmembrane region" description="Helical" evidence="5">
    <location>
        <begin position="331"/>
        <end position="355"/>
    </location>
</feature>
<comment type="subcellular location">
    <subcellularLocation>
        <location evidence="1">Membrane</location>
        <topology evidence="1">Multi-pass membrane protein</topology>
    </subcellularLocation>
</comment>
<organism evidence="7 8">
    <name type="scientific">Natronomicrosphaera hydrolytica</name>
    <dbReference type="NCBI Taxonomy" id="3242702"/>
    <lineage>
        <taxon>Bacteria</taxon>
        <taxon>Pseudomonadati</taxon>
        <taxon>Planctomycetota</taxon>
        <taxon>Phycisphaerae</taxon>
        <taxon>Phycisphaerales</taxon>
        <taxon>Phycisphaeraceae</taxon>
        <taxon>Natronomicrosphaera</taxon>
    </lineage>
</organism>
<keyword evidence="2 5" id="KW-0812">Transmembrane</keyword>
<evidence type="ECO:0000256" key="5">
    <source>
        <dbReference type="SAM" id="Phobius"/>
    </source>
</evidence>
<evidence type="ECO:0000256" key="4">
    <source>
        <dbReference type="ARBA" id="ARBA00023136"/>
    </source>
</evidence>
<proteinExistence type="predicted"/>
<keyword evidence="8" id="KW-1185">Reference proteome</keyword>
<feature type="transmembrane region" description="Helical" evidence="5">
    <location>
        <begin position="155"/>
        <end position="178"/>
    </location>
</feature>
<dbReference type="InterPro" id="IPR004841">
    <property type="entry name" value="AA-permease/SLC12A_dom"/>
</dbReference>
<dbReference type="RefSeq" id="WP_425347115.1">
    <property type="nucleotide sequence ID" value="NZ_JBGUBD010000016.1"/>
</dbReference>
<feature type="transmembrane region" description="Helical" evidence="5">
    <location>
        <begin position="361"/>
        <end position="381"/>
    </location>
</feature>
<feature type="transmembrane region" description="Helical" evidence="5">
    <location>
        <begin position="415"/>
        <end position="435"/>
    </location>
</feature>
<dbReference type="Proteomes" id="UP001575105">
    <property type="component" value="Unassembled WGS sequence"/>
</dbReference>
<sequence length="443" mass="46355">MTMSSSDQTLKRELGIFAAVMLGLGSIVGTGVFVSLGLGAGIAGPAVVLAIALAAALATCNGLSSAQLAAAHPVAGGTYEYGYKYMHPALGFTAGWMFLAAKSASAATAALGFAGYLLNAFAPEHGQLLVPLALLIAGLLTLLILTGIRRTSTANIVIVSLTLLSLIAFVVFGLPQLIERSDETLTPFFAGEADDRGLVPAILHATALMFVAYTGYGRIATMGEEIHNPRRSIPIAIIITLVVSAVLYMAVALVGVGAVGAQAFHDATREQAAPLVVIAQQIAGERSLLAMLILIGALTAMLGVLLNLILGLSRVALAMGRRGDLPGMFGLLNASGTPFAAIFLVTLIIMVLIRLGSVEATWSFSAFTVLIYYGLTNAAALRLPREQRLYPRVLAWAGLVGCVGLAFWVDLRYWLAGLVLIAVGLLWHAIARRLAFRESSNQA</sequence>
<feature type="transmembrane region" description="Helical" evidence="5">
    <location>
        <begin position="198"/>
        <end position="216"/>
    </location>
</feature>
<accession>A0ABV4UB69</accession>
<gene>
    <name evidence="7" type="ORF">ACERK3_18040</name>
</gene>
<reference evidence="7 8" key="1">
    <citation type="submission" date="2024-08" db="EMBL/GenBank/DDBJ databases">
        <title>Whole-genome sequencing of halo(alkali)philic microorganisms from hypersaline lakes.</title>
        <authorList>
            <person name="Sorokin D.Y."/>
            <person name="Merkel A.Y."/>
            <person name="Messina E."/>
            <person name="Yakimov M."/>
        </authorList>
    </citation>
    <scope>NUCLEOTIDE SEQUENCE [LARGE SCALE GENOMIC DNA]</scope>
    <source>
        <strain evidence="7 8">AB-hyl4</strain>
    </source>
</reference>
<keyword evidence="4 5" id="KW-0472">Membrane</keyword>
<feature type="transmembrane region" description="Helical" evidence="5">
    <location>
        <begin position="14"/>
        <end position="36"/>
    </location>
</feature>
<feature type="transmembrane region" description="Helical" evidence="5">
    <location>
        <begin position="393"/>
        <end position="409"/>
    </location>
</feature>
<evidence type="ECO:0000259" key="6">
    <source>
        <dbReference type="Pfam" id="PF00324"/>
    </source>
</evidence>
<protein>
    <submittedName>
        <fullName evidence="7">APC family permease</fullName>
    </submittedName>
</protein>
<evidence type="ECO:0000313" key="8">
    <source>
        <dbReference type="Proteomes" id="UP001575105"/>
    </source>
</evidence>
<evidence type="ECO:0000256" key="3">
    <source>
        <dbReference type="ARBA" id="ARBA00022989"/>
    </source>
</evidence>
<dbReference type="Gene3D" id="1.20.1740.10">
    <property type="entry name" value="Amino acid/polyamine transporter I"/>
    <property type="match status" value="1"/>
</dbReference>
<comment type="caution">
    <text evidence="7">The sequence shown here is derived from an EMBL/GenBank/DDBJ whole genome shotgun (WGS) entry which is preliminary data.</text>
</comment>
<name>A0ABV4UB69_9BACT</name>